<dbReference type="PANTHER" id="PTHR13482:SF3">
    <property type="entry name" value="MICROPROCESSOR COMPLEX SUBUNIT DGCR8"/>
    <property type="match status" value="1"/>
</dbReference>
<dbReference type="SMART" id="SM00456">
    <property type="entry name" value="WW"/>
    <property type="match status" value="1"/>
</dbReference>
<sequence>MDFSALFEGWDVSQFLGVEALSLPTAPQQPPSLLPTSTSSSVRQGRGCLEARLSSAAPPSISSLAALTLSTSNNAHSFFQQPRQPAPQLQQYPTRPYVPLPEGWLEIMHQCGMPLYYRSASRVSTWSRPYVSDKQERVRTHKVPISAFPCWDYRRALDEKRESQPEPLSNANMSMNEPKGFAEILSGLEFREKSMMSAEQIHKYCGKRFQFRTVASSAVKSSQAKRVRREILAQKLEGKERETVLGEGLMVAFRRG</sequence>
<gene>
    <name evidence="2" type="primary">RvY_00018-1</name>
    <name evidence="2" type="synonym">RvY_00018.1</name>
    <name evidence="2" type="ORF">RvY_00018</name>
</gene>
<dbReference type="AlphaFoldDB" id="A0A1D1UC66"/>
<proteinExistence type="predicted"/>
<dbReference type="GO" id="GO:0042802">
    <property type="term" value="F:identical protein binding"/>
    <property type="evidence" value="ECO:0007669"/>
    <property type="project" value="InterPro"/>
</dbReference>
<evidence type="ECO:0000313" key="2">
    <source>
        <dbReference type="EMBL" id="GAU87121.1"/>
    </source>
</evidence>
<dbReference type="PROSITE" id="PS01159">
    <property type="entry name" value="WW_DOMAIN_1"/>
    <property type="match status" value="1"/>
</dbReference>
<dbReference type="EMBL" id="BDGG01000001">
    <property type="protein sequence ID" value="GAU87121.1"/>
    <property type="molecule type" value="Genomic_DNA"/>
</dbReference>
<name>A0A1D1UC66_RAMVA</name>
<dbReference type="Proteomes" id="UP000186922">
    <property type="component" value="Unassembled WGS sequence"/>
</dbReference>
<dbReference type="PROSITE" id="PS50020">
    <property type="entry name" value="WW_DOMAIN_2"/>
    <property type="match status" value="1"/>
</dbReference>
<feature type="domain" description="WW" evidence="1">
    <location>
        <begin position="98"/>
        <end position="131"/>
    </location>
</feature>
<organism evidence="2 3">
    <name type="scientific">Ramazzottius varieornatus</name>
    <name type="common">Water bear</name>
    <name type="synonym">Tardigrade</name>
    <dbReference type="NCBI Taxonomy" id="947166"/>
    <lineage>
        <taxon>Eukaryota</taxon>
        <taxon>Metazoa</taxon>
        <taxon>Ecdysozoa</taxon>
        <taxon>Tardigrada</taxon>
        <taxon>Eutardigrada</taxon>
        <taxon>Parachela</taxon>
        <taxon>Hypsibioidea</taxon>
        <taxon>Ramazzottiidae</taxon>
        <taxon>Ramazzottius</taxon>
    </lineage>
</organism>
<evidence type="ECO:0000259" key="1">
    <source>
        <dbReference type="PROSITE" id="PS50020"/>
    </source>
</evidence>
<evidence type="ECO:0000313" key="3">
    <source>
        <dbReference type="Proteomes" id="UP000186922"/>
    </source>
</evidence>
<accession>A0A1D1UC66</accession>
<reference evidence="2 3" key="1">
    <citation type="journal article" date="2016" name="Nat. Commun.">
        <title>Extremotolerant tardigrade genome and improved radiotolerance of human cultured cells by tardigrade-unique protein.</title>
        <authorList>
            <person name="Hashimoto T."/>
            <person name="Horikawa D.D."/>
            <person name="Saito Y."/>
            <person name="Kuwahara H."/>
            <person name="Kozuka-Hata H."/>
            <person name="Shin-I T."/>
            <person name="Minakuchi Y."/>
            <person name="Ohishi K."/>
            <person name="Motoyama A."/>
            <person name="Aizu T."/>
            <person name="Enomoto A."/>
            <person name="Kondo K."/>
            <person name="Tanaka S."/>
            <person name="Hara Y."/>
            <person name="Koshikawa S."/>
            <person name="Sagara H."/>
            <person name="Miura T."/>
            <person name="Yokobori S."/>
            <person name="Miyagawa K."/>
            <person name="Suzuki Y."/>
            <person name="Kubo T."/>
            <person name="Oyama M."/>
            <person name="Kohara Y."/>
            <person name="Fujiyama A."/>
            <person name="Arakawa K."/>
            <person name="Katayama T."/>
            <person name="Toyoda A."/>
            <person name="Kunieda T."/>
        </authorList>
    </citation>
    <scope>NUCLEOTIDE SEQUENCE [LARGE SCALE GENOMIC DNA]</scope>
    <source>
        <strain evidence="2 3">YOKOZUNA-1</strain>
    </source>
</reference>
<dbReference type="GO" id="GO:0070877">
    <property type="term" value="C:microprocessor complex"/>
    <property type="evidence" value="ECO:0007669"/>
    <property type="project" value="InterPro"/>
</dbReference>
<dbReference type="Gene3D" id="2.20.70.10">
    <property type="match status" value="1"/>
</dbReference>
<dbReference type="OrthoDB" id="112668at2759"/>
<dbReference type="GO" id="GO:0003725">
    <property type="term" value="F:double-stranded RNA binding"/>
    <property type="evidence" value="ECO:0007669"/>
    <property type="project" value="TreeGrafter"/>
</dbReference>
<dbReference type="InterPro" id="IPR036020">
    <property type="entry name" value="WW_dom_sf"/>
</dbReference>
<dbReference type="SUPFAM" id="SSF51045">
    <property type="entry name" value="WW domain"/>
    <property type="match status" value="1"/>
</dbReference>
<dbReference type="InterPro" id="IPR040375">
    <property type="entry name" value="DGCR8"/>
</dbReference>
<dbReference type="GO" id="GO:0020037">
    <property type="term" value="F:heme binding"/>
    <property type="evidence" value="ECO:0007669"/>
    <property type="project" value="InterPro"/>
</dbReference>
<dbReference type="PANTHER" id="PTHR13482">
    <property type="entry name" value="MICRORNA PROCESSOR COMPLEX SUBUNIT DGCR8"/>
    <property type="match status" value="1"/>
</dbReference>
<keyword evidence="3" id="KW-1185">Reference proteome</keyword>
<dbReference type="STRING" id="947166.A0A1D1UC66"/>
<comment type="caution">
    <text evidence="2">The sequence shown here is derived from an EMBL/GenBank/DDBJ whole genome shotgun (WGS) entry which is preliminary data.</text>
</comment>
<dbReference type="GO" id="GO:0070878">
    <property type="term" value="F:primary miRNA binding"/>
    <property type="evidence" value="ECO:0007669"/>
    <property type="project" value="TreeGrafter"/>
</dbReference>
<protein>
    <recommendedName>
        <fullName evidence="1">WW domain-containing protein</fullName>
    </recommendedName>
</protein>
<dbReference type="GO" id="GO:0031053">
    <property type="term" value="P:primary miRNA processing"/>
    <property type="evidence" value="ECO:0007669"/>
    <property type="project" value="InterPro"/>
</dbReference>
<dbReference type="InterPro" id="IPR001202">
    <property type="entry name" value="WW_dom"/>
</dbReference>